<dbReference type="OrthoDB" id="5297687at2"/>
<dbReference type="InterPro" id="IPR006442">
    <property type="entry name" value="Antitoxin_Phd/YefM"/>
</dbReference>
<keyword evidence="4" id="KW-1185">Reference proteome</keyword>
<evidence type="ECO:0000313" key="3">
    <source>
        <dbReference type="EMBL" id="OXL14921.1"/>
    </source>
</evidence>
<protein>
    <recommendedName>
        <fullName evidence="2">Antitoxin</fullName>
    </recommendedName>
</protein>
<evidence type="ECO:0000313" key="4">
    <source>
        <dbReference type="Proteomes" id="UP000215188"/>
    </source>
</evidence>
<dbReference type="SUPFAM" id="SSF143120">
    <property type="entry name" value="YefM-like"/>
    <property type="match status" value="1"/>
</dbReference>
<reference evidence="3 4" key="1">
    <citation type="submission" date="2017-06" db="EMBL/GenBank/DDBJ databases">
        <title>Reclassification of a Polynucleobacter cosmopolitanus strain isolated from tropical Lake Victoria as Polynucleobacter victoriensis comb. nov.</title>
        <authorList>
            <person name="Hahn M.W."/>
        </authorList>
    </citation>
    <scope>NUCLEOTIDE SEQUENCE [LARGE SCALE GENOMIC DNA]</scope>
    <source>
        <strain evidence="3 4">MWH-MoIso2</strain>
    </source>
</reference>
<dbReference type="Gene3D" id="3.40.1620.10">
    <property type="entry name" value="YefM-like domain"/>
    <property type="match status" value="1"/>
</dbReference>
<dbReference type="AlphaFoldDB" id="A0A229FSB6"/>
<proteinExistence type="inferred from homology"/>
<comment type="caution">
    <text evidence="3">The sequence shown here is derived from an EMBL/GenBank/DDBJ whole genome shotgun (WGS) entry which is preliminary data.</text>
</comment>
<gene>
    <name evidence="3" type="ORF">AOC33_06260</name>
</gene>
<dbReference type="RefSeq" id="WP_089515884.1">
    <property type="nucleotide sequence ID" value="NZ_NJGG01000002.1"/>
</dbReference>
<comment type="function">
    <text evidence="2">Antitoxin component of a type II toxin-antitoxin (TA) system.</text>
</comment>
<accession>A0A229FSB6</accession>
<dbReference type="Proteomes" id="UP000215188">
    <property type="component" value="Unassembled WGS sequence"/>
</dbReference>
<comment type="similarity">
    <text evidence="1 2">Belongs to the phD/YefM antitoxin family.</text>
</comment>
<sequence>MKYSKISISNLRKNLNDIIEELRSSPIAVYSSKKPIAYILSAKCYEALLEKLDDVHLTELAKSRLQGKRVQVDLSTL</sequence>
<evidence type="ECO:0000256" key="2">
    <source>
        <dbReference type="RuleBase" id="RU362080"/>
    </source>
</evidence>
<evidence type="ECO:0000256" key="1">
    <source>
        <dbReference type="ARBA" id="ARBA00009981"/>
    </source>
</evidence>
<name>A0A229FSB6_9BURK</name>
<dbReference type="EMBL" id="NJGG01000002">
    <property type="protein sequence ID" value="OXL14921.1"/>
    <property type="molecule type" value="Genomic_DNA"/>
</dbReference>
<dbReference type="InterPro" id="IPR036165">
    <property type="entry name" value="YefM-like_sf"/>
</dbReference>
<organism evidence="3 4">
    <name type="scientific">Polynucleobacter cosmopolitanus</name>
    <dbReference type="NCBI Taxonomy" id="351345"/>
    <lineage>
        <taxon>Bacteria</taxon>
        <taxon>Pseudomonadati</taxon>
        <taxon>Pseudomonadota</taxon>
        <taxon>Betaproteobacteria</taxon>
        <taxon>Burkholderiales</taxon>
        <taxon>Burkholderiaceae</taxon>
        <taxon>Polynucleobacter</taxon>
    </lineage>
</organism>
<dbReference type="Pfam" id="PF02604">
    <property type="entry name" value="PhdYeFM_antitox"/>
    <property type="match status" value="1"/>
</dbReference>